<protein>
    <submittedName>
        <fullName evidence="1">Uncharacterized protein</fullName>
    </submittedName>
</protein>
<dbReference type="AlphaFoldDB" id="R4LUY8"/>
<accession>R4LUY8</accession>
<sequence>MFLREQADFFVVAAGCVVDSFEPLVGAGGDAEGCAYLLVSVALRRLWFHGTKAGIGDRCTEATTLALALLGFRAFQLGDPATSGAICFSANRRISLSSLWVALSIRLSRR</sequence>
<dbReference type="EMBL" id="CP004886">
    <property type="protein sequence ID" value="AGL23244.1"/>
    <property type="molecule type" value="Genomic_DNA"/>
</dbReference>
<proteinExistence type="predicted"/>
<gene>
    <name evidence="1" type="ORF">I917_11130</name>
</gene>
<dbReference type="KEGG" id="mtuh:I917_11130"/>
<reference evidence="1 2" key="1">
    <citation type="journal article" date="2013" name="Genome Announc.">
        <title>Whole-Genome Sequences of Four Clinical Isolates of Mycobacterium tuberculosis from Tamil Nadu, South India.</title>
        <authorList>
            <person name="Narayanan S."/>
            <person name="Deshpande U."/>
        </authorList>
    </citation>
    <scope>NUCLEOTIDE SEQUENCE [LARGE SCALE GENOMIC DNA]</scope>
    <source>
        <strain evidence="1 2">Haarlem/NITR202</strain>
    </source>
</reference>
<evidence type="ECO:0000313" key="2">
    <source>
        <dbReference type="Proteomes" id="UP000013563"/>
    </source>
</evidence>
<dbReference type="Proteomes" id="UP000013563">
    <property type="component" value="Chromosome"/>
</dbReference>
<dbReference type="BioCyc" id="MTUB1304279:G13AB-1494-MONOMER"/>
<name>R4LUY8_MYCTX</name>
<evidence type="ECO:0000313" key="1">
    <source>
        <dbReference type="EMBL" id="AGL23244.1"/>
    </source>
</evidence>
<dbReference type="HOGENOM" id="CLU_2168211_0_0_11"/>
<organism evidence="1 2">
    <name type="scientific">Mycobacterium tuberculosis str. Haarlem/NITR202</name>
    <dbReference type="NCBI Taxonomy" id="1304279"/>
    <lineage>
        <taxon>Bacteria</taxon>
        <taxon>Bacillati</taxon>
        <taxon>Actinomycetota</taxon>
        <taxon>Actinomycetes</taxon>
        <taxon>Mycobacteriales</taxon>
        <taxon>Mycobacteriaceae</taxon>
        <taxon>Mycobacterium</taxon>
        <taxon>Mycobacterium tuberculosis complex</taxon>
    </lineage>
</organism>